<feature type="chain" id="PRO_5046247950" evidence="1">
    <location>
        <begin position="19"/>
        <end position="249"/>
    </location>
</feature>
<organism evidence="2 3">
    <name type="scientific">Brevundimonas vitisensis</name>
    <dbReference type="NCBI Taxonomy" id="2800818"/>
    <lineage>
        <taxon>Bacteria</taxon>
        <taxon>Pseudomonadati</taxon>
        <taxon>Pseudomonadota</taxon>
        <taxon>Alphaproteobacteria</taxon>
        <taxon>Caulobacterales</taxon>
        <taxon>Caulobacteraceae</taxon>
        <taxon>Brevundimonas</taxon>
    </lineage>
</organism>
<evidence type="ECO:0000256" key="1">
    <source>
        <dbReference type="SAM" id="SignalP"/>
    </source>
</evidence>
<evidence type="ECO:0000313" key="3">
    <source>
        <dbReference type="Proteomes" id="UP000595448"/>
    </source>
</evidence>
<sequence>MKSGAVFSLLLLATTGCAGGQAAEKVTRRSAELIQTCAAFDPDYVSLHTAPSLVRPGTELTVSAVFQENPWSADRVPIACFDDWTLSEPGVAQWSADHSRLVVTQTAKPGALSITARLNGAQVTRSVVIVATDAVVLTGLWRQEAVSCEGGASPSEPLRELLFRADGSWSGTFVPFEVRRDMEGQSAFDDTTGALSLTIEGGNGLAANMDLSGEAKIQADGKLVLDGFWFGDGTDASAPGHSCRYVFQS</sequence>
<keyword evidence="3" id="KW-1185">Reference proteome</keyword>
<dbReference type="RefSeq" id="WP_201103400.1">
    <property type="nucleotide sequence ID" value="NZ_CP067977.1"/>
</dbReference>
<feature type="signal peptide" evidence="1">
    <location>
        <begin position="1"/>
        <end position="18"/>
    </location>
</feature>
<evidence type="ECO:0000313" key="2">
    <source>
        <dbReference type="EMBL" id="QQQ19046.1"/>
    </source>
</evidence>
<dbReference type="EMBL" id="CP067977">
    <property type="protein sequence ID" value="QQQ19046.1"/>
    <property type="molecule type" value="Genomic_DNA"/>
</dbReference>
<reference evidence="2 3" key="1">
    <citation type="submission" date="2021-01" db="EMBL/GenBank/DDBJ databases">
        <title>Brevundimonas vitis sp. nov., an bacterium isolated from grape (Vitis vinifera).</title>
        <authorList>
            <person name="Jiang L."/>
            <person name="Lee J."/>
        </authorList>
    </citation>
    <scope>NUCLEOTIDE SEQUENCE [LARGE SCALE GENOMIC DNA]</scope>
    <source>
        <strain evidence="2 3">GRTSA-9</strain>
    </source>
</reference>
<proteinExistence type="predicted"/>
<dbReference type="Proteomes" id="UP000595448">
    <property type="component" value="Chromosome"/>
</dbReference>
<dbReference type="PROSITE" id="PS51257">
    <property type="entry name" value="PROKAR_LIPOPROTEIN"/>
    <property type="match status" value="1"/>
</dbReference>
<protein>
    <submittedName>
        <fullName evidence="2">Uncharacterized protein</fullName>
    </submittedName>
</protein>
<name>A0ABX7BNC9_9CAUL</name>
<gene>
    <name evidence="2" type="ORF">JIP62_02645</name>
</gene>
<keyword evidence="1" id="KW-0732">Signal</keyword>
<accession>A0ABX7BNC9</accession>